<keyword evidence="1" id="KW-0479">Metal-binding</keyword>
<gene>
    <name evidence="4" type="ORF">BOTBODRAFT_576551</name>
</gene>
<keyword evidence="1" id="KW-0862">Zinc</keyword>
<organism evidence="4 5">
    <name type="scientific">Botryobasidium botryosum (strain FD-172 SS1)</name>
    <dbReference type="NCBI Taxonomy" id="930990"/>
    <lineage>
        <taxon>Eukaryota</taxon>
        <taxon>Fungi</taxon>
        <taxon>Dikarya</taxon>
        <taxon>Basidiomycota</taxon>
        <taxon>Agaricomycotina</taxon>
        <taxon>Agaricomycetes</taxon>
        <taxon>Cantharellales</taxon>
        <taxon>Botryobasidiaceae</taxon>
        <taxon>Botryobasidium</taxon>
    </lineage>
</organism>
<evidence type="ECO:0000256" key="2">
    <source>
        <dbReference type="SAM" id="MobiDB-lite"/>
    </source>
</evidence>
<feature type="domain" description="Arf-GAP" evidence="3">
    <location>
        <begin position="10"/>
        <end position="131"/>
    </location>
</feature>
<dbReference type="InterPro" id="IPR044732">
    <property type="entry name" value="ArfGAP_SMAP1-like"/>
</dbReference>
<dbReference type="InterPro" id="IPR001164">
    <property type="entry name" value="ArfGAP_dom"/>
</dbReference>
<keyword evidence="5" id="KW-1185">Reference proteome</keyword>
<dbReference type="InterPro" id="IPR038508">
    <property type="entry name" value="ArfGAP_dom_sf"/>
</dbReference>
<feature type="region of interest" description="Disordered" evidence="2">
    <location>
        <begin position="120"/>
        <end position="251"/>
    </location>
</feature>
<feature type="compositionally biased region" description="Polar residues" evidence="2">
    <location>
        <begin position="231"/>
        <end position="245"/>
    </location>
</feature>
<dbReference type="PANTHER" id="PTHR45705:SF14">
    <property type="entry name" value="ARF-GAP DOMAIN-CONTAINING PROTEIN"/>
    <property type="match status" value="1"/>
</dbReference>
<dbReference type="GO" id="GO:0005737">
    <property type="term" value="C:cytoplasm"/>
    <property type="evidence" value="ECO:0007669"/>
    <property type="project" value="TreeGrafter"/>
</dbReference>
<dbReference type="PANTHER" id="PTHR45705">
    <property type="entry name" value="FI20236P1"/>
    <property type="match status" value="1"/>
</dbReference>
<dbReference type="FunCoup" id="A0A067N034">
    <property type="interactions" value="381"/>
</dbReference>
<dbReference type="GO" id="GO:0008270">
    <property type="term" value="F:zinc ion binding"/>
    <property type="evidence" value="ECO:0007669"/>
    <property type="project" value="UniProtKB-KW"/>
</dbReference>
<dbReference type="Gene3D" id="1.10.220.150">
    <property type="entry name" value="Arf GTPase activating protein"/>
    <property type="match status" value="1"/>
</dbReference>
<dbReference type="Proteomes" id="UP000027195">
    <property type="component" value="Unassembled WGS sequence"/>
</dbReference>
<dbReference type="STRING" id="930990.A0A067N034"/>
<dbReference type="OrthoDB" id="10266696at2759"/>
<name>A0A067N034_BOTB1</name>
<evidence type="ECO:0000256" key="1">
    <source>
        <dbReference type="PROSITE-ProRule" id="PRU00288"/>
    </source>
</evidence>
<dbReference type="Pfam" id="PF01412">
    <property type="entry name" value="ArfGap"/>
    <property type="match status" value="1"/>
</dbReference>
<dbReference type="GO" id="GO:0005096">
    <property type="term" value="F:GTPase activator activity"/>
    <property type="evidence" value="ECO:0007669"/>
    <property type="project" value="InterPro"/>
</dbReference>
<dbReference type="InterPro" id="IPR037278">
    <property type="entry name" value="ARFGAP/RecO"/>
</dbReference>
<dbReference type="EMBL" id="KL198023">
    <property type="protein sequence ID" value="KDQ17522.1"/>
    <property type="molecule type" value="Genomic_DNA"/>
</dbReference>
<dbReference type="InParanoid" id="A0A067N034"/>
<dbReference type="InterPro" id="IPR051718">
    <property type="entry name" value="ARF_GTPase-activating"/>
</dbReference>
<reference evidence="5" key="1">
    <citation type="journal article" date="2014" name="Proc. Natl. Acad. Sci. U.S.A.">
        <title>Extensive sampling of basidiomycete genomes demonstrates inadequacy of the white-rot/brown-rot paradigm for wood decay fungi.</title>
        <authorList>
            <person name="Riley R."/>
            <person name="Salamov A.A."/>
            <person name="Brown D.W."/>
            <person name="Nagy L.G."/>
            <person name="Floudas D."/>
            <person name="Held B.W."/>
            <person name="Levasseur A."/>
            <person name="Lombard V."/>
            <person name="Morin E."/>
            <person name="Otillar R."/>
            <person name="Lindquist E.A."/>
            <person name="Sun H."/>
            <person name="LaButti K.M."/>
            <person name="Schmutz J."/>
            <person name="Jabbour D."/>
            <person name="Luo H."/>
            <person name="Baker S.E."/>
            <person name="Pisabarro A.G."/>
            <person name="Walton J.D."/>
            <person name="Blanchette R.A."/>
            <person name="Henrissat B."/>
            <person name="Martin F."/>
            <person name="Cullen D."/>
            <person name="Hibbett D.S."/>
            <person name="Grigoriev I.V."/>
        </authorList>
    </citation>
    <scope>NUCLEOTIDE SEQUENCE [LARGE SCALE GENOMIC DNA]</scope>
    <source>
        <strain evidence="5">FD-172 SS1</strain>
    </source>
</reference>
<dbReference type="CDD" id="cd08839">
    <property type="entry name" value="ArfGap_SMAP"/>
    <property type="match status" value="1"/>
</dbReference>
<sequence length="389" mass="41417">MSRQDKSTTERHTRTLRELVKKPENKTCADCKRNDPRWASWNLGVFVCIRCSGIHRSMGTHISKVKSVDLDVWTPEQMASIQKWGNHRANLYWEAHLKAGHVPPDHKMDSFIRSKYESRRWAMEGPPPSDPAVLEEGQGQSSETPAPQQTEAPPSRTQTPTGSGSRAAVSHSTANASRPPHALLSTARARSGVQATLSHSTTPEPPQAAPAPQPAQADLFSLDFHAPPPTQQQFTNTSTATTQADQPKKDPKADILSLFASSTTTTAAAPVQPSVTSMMGQSGAGMWGVQSGWAAPAQSGVSAGGDPWGSFSSATQQAPNPLFQTQNVWSTPAAAAPAPAPFSNVWASSSTNTTTTAGSGDLFSTPFSATGTTSAKKDDAFGDLWGDFK</sequence>
<feature type="compositionally biased region" description="Polar residues" evidence="2">
    <location>
        <begin position="138"/>
        <end position="176"/>
    </location>
</feature>
<dbReference type="HOGENOM" id="CLU_023062_3_0_1"/>
<dbReference type="AlphaFoldDB" id="A0A067N034"/>
<evidence type="ECO:0000259" key="3">
    <source>
        <dbReference type="PROSITE" id="PS50115"/>
    </source>
</evidence>
<accession>A0A067N034</accession>
<dbReference type="PRINTS" id="PR00405">
    <property type="entry name" value="REVINTRACTNG"/>
</dbReference>
<feature type="compositionally biased region" description="Pro residues" evidence="2">
    <location>
        <begin position="203"/>
        <end position="213"/>
    </location>
</feature>
<evidence type="ECO:0000313" key="4">
    <source>
        <dbReference type="EMBL" id="KDQ17522.1"/>
    </source>
</evidence>
<protein>
    <recommendedName>
        <fullName evidence="3">Arf-GAP domain-containing protein</fullName>
    </recommendedName>
</protein>
<dbReference type="PROSITE" id="PS50115">
    <property type="entry name" value="ARFGAP"/>
    <property type="match status" value="1"/>
</dbReference>
<feature type="compositionally biased region" description="Low complexity" evidence="2">
    <location>
        <begin position="350"/>
        <end position="360"/>
    </location>
</feature>
<dbReference type="SUPFAM" id="SSF57863">
    <property type="entry name" value="ArfGap/RecO-like zinc finger"/>
    <property type="match status" value="1"/>
</dbReference>
<feature type="compositionally biased region" description="Polar residues" evidence="2">
    <location>
        <begin position="193"/>
        <end position="202"/>
    </location>
</feature>
<feature type="region of interest" description="Disordered" evidence="2">
    <location>
        <begin position="350"/>
        <end position="376"/>
    </location>
</feature>
<dbReference type="FunFam" id="1.10.220.150:FF:000010">
    <property type="entry name" value="Stromal membrane-associated protein"/>
    <property type="match status" value="1"/>
</dbReference>
<evidence type="ECO:0000313" key="5">
    <source>
        <dbReference type="Proteomes" id="UP000027195"/>
    </source>
</evidence>
<proteinExistence type="predicted"/>
<keyword evidence="1" id="KW-0863">Zinc-finger</keyword>
<feature type="compositionally biased region" description="Polar residues" evidence="2">
    <location>
        <begin position="365"/>
        <end position="374"/>
    </location>
</feature>
<dbReference type="SMART" id="SM00105">
    <property type="entry name" value="ArfGap"/>
    <property type="match status" value="1"/>
</dbReference>